<dbReference type="AlphaFoldDB" id="A0A368GF90"/>
<keyword evidence="1" id="KW-0732">Signal</keyword>
<dbReference type="Proteomes" id="UP000252519">
    <property type="component" value="Unassembled WGS sequence"/>
</dbReference>
<proteinExistence type="predicted"/>
<evidence type="ECO:0008006" key="4">
    <source>
        <dbReference type="Google" id="ProtNLM"/>
    </source>
</evidence>
<dbReference type="InterPro" id="IPR035940">
    <property type="entry name" value="CAP_sf"/>
</dbReference>
<name>A0A368GF90_ANCCA</name>
<gene>
    <name evidence="2" type="ORF">ANCCAN_11013</name>
</gene>
<accession>A0A368GF90</accession>
<reference evidence="2 3" key="1">
    <citation type="submission" date="2014-10" db="EMBL/GenBank/DDBJ databases">
        <title>Draft genome of the hookworm Ancylostoma caninum.</title>
        <authorList>
            <person name="Mitreva M."/>
        </authorList>
    </citation>
    <scope>NUCLEOTIDE SEQUENCE [LARGE SCALE GENOMIC DNA]</scope>
    <source>
        <strain evidence="2 3">Baltimore</strain>
    </source>
</reference>
<dbReference type="EMBL" id="JOJR01000172">
    <property type="protein sequence ID" value="RCN43053.1"/>
    <property type="molecule type" value="Genomic_DNA"/>
</dbReference>
<dbReference type="OrthoDB" id="5875953at2759"/>
<sequence length="175" mass="18563">MAKLHSIAPLVIASLLAVLCKGKRVQFVLPQCPTGYLDTKTINAGILDPVNGYRHKLAQGTQVNGRNGFPAKLPPATRMPVLQWGCELEQTAIKALGDGNCQDPVNQTGPNSGGKGNVFYANEFVGGTIEEAIATFLANSLEVINVQSLPVKTQGTVLSNPLFDSTTNLKAYANV</sequence>
<dbReference type="SUPFAM" id="SSF55797">
    <property type="entry name" value="PR-1-like"/>
    <property type="match status" value="1"/>
</dbReference>
<evidence type="ECO:0000313" key="2">
    <source>
        <dbReference type="EMBL" id="RCN43053.1"/>
    </source>
</evidence>
<evidence type="ECO:0000313" key="3">
    <source>
        <dbReference type="Proteomes" id="UP000252519"/>
    </source>
</evidence>
<feature type="chain" id="PRO_5016850874" description="SCP domain-containing protein" evidence="1">
    <location>
        <begin position="23"/>
        <end position="175"/>
    </location>
</feature>
<evidence type="ECO:0000256" key="1">
    <source>
        <dbReference type="SAM" id="SignalP"/>
    </source>
</evidence>
<organism evidence="2 3">
    <name type="scientific">Ancylostoma caninum</name>
    <name type="common">Dog hookworm</name>
    <dbReference type="NCBI Taxonomy" id="29170"/>
    <lineage>
        <taxon>Eukaryota</taxon>
        <taxon>Metazoa</taxon>
        <taxon>Ecdysozoa</taxon>
        <taxon>Nematoda</taxon>
        <taxon>Chromadorea</taxon>
        <taxon>Rhabditida</taxon>
        <taxon>Rhabditina</taxon>
        <taxon>Rhabditomorpha</taxon>
        <taxon>Strongyloidea</taxon>
        <taxon>Ancylostomatidae</taxon>
        <taxon>Ancylostomatinae</taxon>
        <taxon>Ancylostoma</taxon>
    </lineage>
</organism>
<protein>
    <recommendedName>
        <fullName evidence="4">SCP domain-containing protein</fullName>
    </recommendedName>
</protein>
<keyword evidence="3" id="KW-1185">Reference proteome</keyword>
<comment type="caution">
    <text evidence="2">The sequence shown here is derived from an EMBL/GenBank/DDBJ whole genome shotgun (WGS) entry which is preliminary data.</text>
</comment>
<dbReference type="Gene3D" id="3.40.33.10">
    <property type="entry name" value="CAP"/>
    <property type="match status" value="1"/>
</dbReference>
<feature type="non-terminal residue" evidence="2">
    <location>
        <position position="175"/>
    </location>
</feature>
<feature type="signal peptide" evidence="1">
    <location>
        <begin position="1"/>
        <end position="22"/>
    </location>
</feature>